<feature type="active site" description="Nucleophile" evidence="9">
    <location>
        <position position="47"/>
    </location>
</feature>
<evidence type="ECO:0000259" key="11">
    <source>
        <dbReference type="PROSITE" id="PS01140"/>
    </source>
</evidence>
<dbReference type="PROSITE" id="PS01140">
    <property type="entry name" value="GLYCOSYL_HYDROL_F45"/>
    <property type="match status" value="1"/>
</dbReference>
<keyword evidence="8" id="KW-0624">Polysaccharide degradation</keyword>
<accession>A0A9N9SFI2</accession>
<dbReference type="GO" id="GO:0030245">
    <property type="term" value="P:cellulose catabolic process"/>
    <property type="evidence" value="ECO:0007669"/>
    <property type="project" value="UniProtKB-KW"/>
</dbReference>
<evidence type="ECO:0000256" key="7">
    <source>
        <dbReference type="ARBA" id="ARBA00023295"/>
    </source>
</evidence>
<feature type="domain" description="Glycosyl hydrolases family 45 active site" evidence="11">
    <location>
        <begin position="42"/>
        <end position="53"/>
    </location>
</feature>
<dbReference type="InterPro" id="IPR036908">
    <property type="entry name" value="RlpA-like_sf"/>
</dbReference>
<proteinExistence type="inferred from homology"/>
<feature type="signal peptide" evidence="10">
    <location>
        <begin position="1"/>
        <end position="21"/>
    </location>
</feature>
<dbReference type="EMBL" id="OU896723">
    <property type="protein sequence ID" value="CAG9818178.1"/>
    <property type="molecule type" value="Genomic_DNA"/>
</dbReference>
<evidence type="ECO:0000256" key="3">
    <source>
        <dbReference type="ARBA" id="ARBA00012601"/>
    </source>
</evidence>
<keyword evidence="7" id="KW-0326">Glycosidase</keyword>
<keyword evidence="10" id="KW-0732">Signal</keyword>
<dbReference type="InterPro" id="IPR052288">
    <property type="entry name" value="GH45_Enzymes"/>
</dbReference>
<keyword evidence="6" id="KW-0119">Carbohydrate metabolism</keyword>
<dbReference type="OrthoDB" id="10035502at2759"/>
<organism evidence="12 13">
    <name type="scientific">Phaedon cochleariae</name>
    <name type="common">Mustard beetle</name>
    <dbReference type="NCBI Taxonomy" id="80249"/>
    <lineage>
        <taxon>Eukaryota</taxon>
        <taxon>Metazoa</taxon>
        <taxon>Ecdysozoa</taxon>
        <taxon>Arthropoda</taxon>
        <taxon>Hexapoda</taxon>
        <taxon>Insecta</taxon>
        <taxon>Pterygota</taxon>
        <taxon>Neoptera</taxon>
        <taxon>Endopterygota</taxon>
        <taxon>Coleoptera</taxon>
        <taxon>Polyphaga</taxon>
        <taxon>Cucujiformia</taxon>
        <taxon>Chrysomeloidea</taxon>
        <taxon>Chrysomelidae</taxon>
        <taxon>Chrysomelinae</taxon>
        <taxon>Chrysomelini</taxon>
        <taxon>Phaedon</taxon>
    </lineage>
</organism>
<comment type="catalytic activity">
    <reaction evidence="1 9">
        <text>Endohydrolysis of (1-&gt;4)-beta-D-glucosidic linkages in cellulose, lichenin and cereal beta-D-glucans.</text>
        <dbReference type="EC" id="3.2.1.4"/>
    </reaction>
</comment>
<dbReference type="PANTHER" id="PTHR39730">
    <property type="entry name" value="ENDOGLUCANASE 1"/>
    <property type="match status" value="1"/>
</dbReference>
<dbReference type="EC" id="3.2.1.4" evidence="3 9"/>
<dbReference type="Proteomes" id="UP001153737">
    <property type="component" value="Chromosome 17"/>
</dbReference>
<dbReference type="SUPFAM" id="SSF50685">
    <property type="entry name" value="Barwin-like endoglucanases"/>
    <property type="match status" value="1"/>
</dbReference>
<dbReference type="GO" id="GO:0008810">
    <property type="term" value="F:cellulase activity"/>
    <property type="evidence" value="ECO:0007669"/>
    <property type="project" value="UniProtKB-EC"/>
</dbReference>
<gene>
    <name evidence="12" type="ORF">PHAECO_LOCUS5678</name>
</gene>
<evidence type="ECO:0000313" key="12">
    <source>
        <dbReference type="EMBL" id="CAG9818178.1"/>
    </source>
</evidence>
<feature type="chain" id="PRO_5040487274" description="Cellulase" evidence="10">
    <location>
        <begin position="22"/>
        <end position="242"/>
    </location>
</feature>
<comment type="similarity">
    <text evidence="2">Belongs to the glycosyl hydrolase 45 (cellulase K) family.</text>
</comment>
<reference evidence="12" key="2">
    <citation type="submission" date="2022-10" db="EMBL/GenBank/DDBJ databases">
        <authorList>
            <consortium name="ENA_rothamsted_submissions"/>
            <consortium name="culmorum"/>
            <person name="King R."/>
        </authorList>
    </citation>
    <scope>NUCLEOTIDE SEQUENCE</scope>
</reference>
<dbReference type="PANTHER" id="PTHR39730:SF1">
    <property type="entry name" value="ENDOGLUCANASE 1"/>
    <property type="match status" value="1"/>
</dbReference>
<evidence type="ECO:0000256" key="6">
    <source>
        <dbReference type="ARBA" id="ARBA00023277"/>
    </source>
</evidence>
<evidence type="ECO:0000256" key="8">
    <source>
        <dbReference type="ARBA" id="ARBA00023326"/>
    </source>
</evidence>
<evidence type="ECO:0000256" key="5">
    <source>
        <dbReference type="ARBA" id="ARBA00023001"/>
    </source>
</evidence>
<keyword evidence="13" id="KW-1185">Reference proteome</keyword>
<evidence type="ECO:0000256" key="4">
    <source>
        <dbReference type="ARBA" id="ARBA00022801"/>
    </source>
</evidence>
<dbReference type="InterPro" id="IPR000334">
    <property type="entry name" value="Glyco_hydro_45"/>
</dbReference>
<reference evidence="12" key="1">
    <citation type="submission" date="2022-01" db="EMBL/GenBank/DDBJ databases">
        <authorList>
            <person name="King R."/>
        </authorList>
    </citation>
    <scope>NUCLEOTIDE SEQUENCE</scope>
</reference>
<sequence>MQVIVLPLVFLATFATSGSLAAPDASPEIVPVDGGLSGYGTTTRYWDCCKPSCAWKENIKTPTMTPVQTCAIDGNTVVNASVQSGCIGGSSYMCSNQQAFVVNSTLAFGFAAGSFTGGVDNNLCCSCMLLTFQGQLAGKQFLVQITNTGGDLGSNQFDLAIPGGGVGIFTQGCHDQWNAPWSGWGDQYGGVYSAEQCSELPEVLQPGCRFRFEFLENVSNPQVSFQQVQCPAEIVAISNCAL</sequence>
<dbReference type="AlphaFoldDB" id="A0A9N9SFI2"/>
<keyword evidence="4" id="KW-0378">Hydrolase</keyword>
<name>A0A9N9SFI2_PHACE</name>
<evidence type="ECO:0000256" key="1">
    <source>
        <dbReference type="ARBA" id="ARBA00000966"/>
    </source>
</evidence>
<keyword evidence="5" id="KW-0136">Cellulose degradation</keyword>
<evidence type="ECO:0000313" key="13">
    <source>
        <dbReference type="Proteomes" id="UP001153737"/>
    </source>
</evidence>
<evidence type="ECO:0000256" key="2">
    <source>
        <dbReference type="ARBA" id="ARBA00007793"/>
    </source>
</evidence>
<dbReference type="Pfam" id="PF02015">
    <property type="entry name" value="Glyco_hydro_45"/>
    <property type="match status" value="1"/>
</dbReference>
<evidence type="ECO:0000256" key="10">
    <source>
        <dbReference type="SAM" id="SignalP"/>
    </source>
</evidence>
<protein>
    <recommendedName>
        <fullName evidence="3 9">Cellulase</fullName>
        <ecNumber evidence="3 9">3.2.1.4</ecNumber>
    </recommendedName>
</protein>
<evidence type="ECO:0000256" key="9">
    <source>
        <dbReference type="PROSITE-ProRule" id="PRU10069"/>
    </source>
</evidence>
<dbReference type="Gene3D" id="2.40.40.10">
    <property type="entry name" value="RlpA-like domain"/>
    <property type="match status" value="1"/>
</dbReference>